<name>A0AAD4HXE8_9PEZI</name>
<gene>
    <name evidence="2" type="ORF">NEMBOFW57_000844</name>
</gene>
<feature type="compositionally biased region" description="Low complexity" evidence="1">
    <location>
        <begin position="1115"/>
        <end position="1140"/>
    </location>
</feature>
<reference evidence="2" key="1">
    <citation type="submission" date="2023-02" db="EMBL/GenBank/DDBJ databases">
        <authorList>
            <person name="Palmer J.M."/>
        </authorList>
    </citation>
    <scope>NUCLEOTIDE SEQUENCE</scope>
    <source>
        <strain evidence="2">FW57</strain>
    </source>
</reference>
<feature type="compositionally biased region" description="Pro residues" evidence="1">
    <location>
        <begin position="1096"/>
        <end position="1109"/>
    </location>
</feature>
<feature type="region of interest" description="Disordered" evidence="1">
    <location>
        <begin position="841"/>
        <end position="940"/>
    </location>
</feature>
<dbReference type="Proteomes" id="UP001197093">
    <property type="component" value="Unassembled WGS sequence"/>
</dbReference>
<feature type="compositionally biased region" description="Low complexity" evidence="1">
    <location>
        <begin position="1188"/>
        <end position="1208"/>
    </location>
</feature>
<evidence type="ECO:0000256" key="1">
    <source>
        <dbReference type="SAM" id="MobiDB-lite"/>
    </source>
</evidence>
<comment type="caution">
    <text evidence="2">The sequence shown here is derived from an EMBL/GenBank/DDBJ whole genome shotgun (WGS) entry which is preliminary data.</text>
</comment>
<feature type="region of interest" description="Disordered" evidence="1">
    <location>
        <begin position="251"/>
        <end position="288"/>
    </location>
</feature>
<feature type="region of interest" description="Disordered" evidence="1">
    <location>
        <begin position="673"/>
        <end position="692"/>
    </location>
</feature>
<feature type="compositionally biased region" description="Low complexity" evidence="1">
    <location>
        <begin position="1216"/>
        <end position="1230"/>
    </location>
</feature>
<dbReference type="EMBL" id="JAHCVI010000001">
    <property type="protein sequence ID" value="KAG7290839.1"/>
    <property type="molecule type" value="Genomic_DNA"/>
</dbReference>
<feature type="compositionally biased region" description="Low complexity" evidence="1">
    <location>
        <begin position="901"/>
        <end position="919"/>
    </location>
</feature>
<keyword evidence="3" id="KW-1185">Reference proteome</keyword>
<feature type="region of interest" description="Disordered" evidence="1">
    <location>
        <begin position="546"/>
        <end position="567"/>
    </location>
</feature>
<feature type="region of interest" description="Disordered" evidence="1">
    <location>
        <begin position="302"/>
        <end position="355"/>
    </location>
</feature>
<organism evidence="2 3">
    <name type="scientific">Staphylotrichum longicolle</name>
    <dbReference type="NCBI Taxonomy" id="669026"/>
    <lineage>
        <taxon>Eukaryota</taxon>
        <taxon>Fungi</taxon>
        <taxon>Dikarya</taxon>
        <taxon>Ascomycota</taxon>
        <taxon>Pezizomycotina</taxon>
        <taxon>Sordariomycetes</taxon>
        <taxon>Sordariomycetidae</taxon>
        <taxon>Sordariales</taxon>
        <taxon>Chaetomiaceae</taxon>
        <taxon>Staphylotrichum</taxon>
    </lineage>
</organism>
<sequence length="1246" mass="133156">MSQPSFPVVDAPDMDDAMSEDVPVAQQPASARATASTSGRGRGRGRWTRTKNTRVTKPTQQKPPSGRGRRQKVYDSAKVQAAHERSQELKQAFSAVVKLVKPAVLEIADRSIQELLEDPDTYKQVPEYDECKKFLRERHENVLQQCNEDLEMGLNMVKKVWHAEHQKAHEAYTTQVAELCEERYGQLLRQIDILEYLYDTGLPVDLPAPPDERYIFKEITQEDADTQGVFYETENGVEVPHSGKTISQLMVKPQTLPLDPKPKTDGQPATKATVAAKEGDAVPQMPRHPAGLLGAAEAIEGSEATTPDSGSNAPTPAAEPVDEVAPERPEQRPASGAATPADGPELPIPRGATDPDEFGVRLISRRPTRLDIPNNRIMVPNLFDWDDLDIGFRDSTNCAQKGATKQRRGKFLGKPGSNYMFIDRRAGIWDSTLAAGELDEDLVKKHKLHPALGIVLPGSVNEWEEPTPAPDGWKPVVFVPPNGDPIHASRTIQGARNDRETEAVERRMRLAGVLRTVCDGEGVSPLEVAPDAELVDRVRVEVLTSRGIDPAQVNEPEPSPPTPEPIEEERVSFDQFADDALNAAAAIEAEEEEAARMAAARRPQPSRQPYDAIRDVFTDNPPARPPSPPAVYEPHAPQPIDMTSLFVLAEAATLPEHGAVQPSAIEPVHYTQPPPNGVMRFNDYEQPQSEYPPPPEYPQPEVMQYIPQDGPPAPVEPVRTNNFLRTALNPQPQSPPPMPPMQEYPGVPVGLAPGSLAAPAPQAAAGRTPFSNTGAAKALPALRPMRSLLNEPPAFPESQGSPALHHGNMVASNSGTYFPPAANRPFHNGYSLQEPMQPMQPMQPMMPQQPLQAPPLAMGSAPLRRMSSPPPQYHPAAPQMGAQAPMHYPAQQPPLAPAMGPAPRSRPGSSSAASAQAASKYRKLEPAPTPPHRLSYAGNGQELRTVPFDYREAIKDYTANEAPPRHGPTQIRGWTHNNIRRPTARSTSSSSRGDASGGTHPNPGGGVGAGAGAGGGPAGSKSGSRKRAREVGHDVEDASEAPEAKKAKNVSVGSSSGPVGNRSDSRKRAREDDHDAHDAPGTKKAKKIKVVAGPSLAPPASSPFVPIAPRPAAGSAPHIPTATSTTTPTSSLAASHSPTTYPTPAPISAPSAGAGAGAGVTGRGSGSHPQHQLDPDEQTKARSEPAQNPIAGAGAVAASNNNSHNNPAKPKRSRARAVAAAAAAPPTRSPYNLRSRRGVVKKEDGA</sequence>
<evidence type="ECO:0000313" key="3">
    <source>
        <dbReference type="Proteomes" id="UP001197093"/>
    </source>
</evidence>
<feature type="region of interest" description="Disordered" evidence="1">
    <location>
        <begin position="1"/>
        <end position="81"/>
    </location>
</feature>
<feature type="compositionally biased region" description="Low complexity" evidence="1">
    <location>
        <begin position="875"/>
        <end position="886"/>
    </location>
</feature>
<evidence type="ECO:0000313" key="2">
    <source>
        <dbReference type="EMBL" id="KAG7290839.1"/>
    </source>
</evidence>
<proteinExistence type="predicted"/>
<feature type="compositionally biased region" description="Basic and acidic residues" evidence="1">
    <location>
        <begin position="1063"/>
        <end position="1081"/>
    </location>
</feature>
<protein>
    <submittedName>
        <fullName evidence="2">Uncharacterized protein</fullName>
    </submittedName>
</protein>
<feature type="compositionally biased region" description="Gly residues" evidence="1">
    <location>
        <begin position="1154"/>
        <end position="1165"/>
    </location>
</feature>
<feature type="compositionally biased region" description="Low complexity" evidence="1">
    <location>
        <begin position="984"/>
        <end position="1002"/>
    </location>
</feature>
<feature type="compositionally biased region" description="Basic residues" evidence="1">
    <location>
        <begin position="41"/>
        <end position="54"/>
    </location>
</feature>
<feature type="compositionally biased region" description="Low complexity" evidence="1">
    <location>
        <begin position="841"/>
        <end position="858"/>
    </location>
</feature>
<feature type="compositionally biased region" description="Basic and acidic residues" evidence="1">
    <location>
        <begin position="1029"/>
        <end position="1046"/>
    </location>
</feature>
<feature type="compositionally biased region" description="Low complexity" evidence="1">
    <location>
        <begin position="29"/>
        <end position="39"/>
    </location>
</feature>
<feature type="region of interest" description="Disordered" evidence="1">
    <location>
        <begin position="957"/>
        <end position="1246"/>
    </location>
</feature>
<accession>A0AAD4HXE8</accession>
<feature type="compositionally biased region" description="Low complexity" evidence="1">
    <location>
        <begin position="1050"/>
        <end position="1060"/>
    </location>
</feature>
<dbReference type="AlphaFoldDB" id="A0AAD4HXE8"/>
<feature type="compositionally biased region" description="Gly residues" evidence="1">
    <location>
        <begin position="1003"/>
        <end position="1018"/>
    </location>
</feature>
<feature type="compositionally biased region" description="Polar residues" evidence="1">
    <location>
        <begin position="305"/>
        <end position="314"/>
    </location>
</feature>
<feature type="compositionally biased region" description="Basic and acidic residues" evidence="1">
    <location>
        <begin position="1171"/>
        <end position="1183"/>
    </location>
</feature>